<name>A0A8E5HY29_USTVR</name>
<gene>
    <name evidence="1" type="ORF">UV8b_07833</name>
</gene>
<dbReference type="EMBL" id="CP072759">
    <property type="protein sequence ID" value="QUC23592.1"/>
    <property type="molecule type" value="Genomic_DNA"/>
</dbReference>
<keyword evidence="2" id="KW-1185">Reference proteome</keyword>
<dbReference type="RefSeq" id="XP_043001265.1">
    <property type="nucleotide sequence ID" value="XM_043145330.1"/>
</dbReference>
<evidence type="ECO:0000313" key="2">
    <source>
        <dbReference type="Proteomes" id="UP000027002"/>
    </source>
</evidence>
<reference evidence="1" key="1">
    <citation type="submission" date="2020-03" db="EMBL/GenBank/DDBJ databases">
        <title>A mixture of massive structural variations and highly conserved coding sequences in Ustilaginoidea virens genome.</title>
        <authorList>
            <person name="Zhang K."/>
            <person name="Zhao Z."/>
            <person name="Zhang Z."/>
            <person name="Li Y."/>
            <person name="Hsiang T."/>
            <person name="Sun W."/>
        </authorList>
    </citation>
    <scope>NUCLEOTIDE SEQUENCE</scope>
    <source>
        <strain evidence="1">UV-8b</strain>
    </source>
</reference>
<dbReference type="AlphaFoldDB" id="A0A8E5HY29"/>
<accession>A0A8E5HY29</accession>
<protein>
    <submittedName>
        <fullName evidence="1">Uncharacterized protein</fullName>
    </submittedName>
</protein>
<organism evidence="1 2">
    <name type="scientific">Ustilaginoidea virens</name>
    <name type="common">Rice false smut fungus</name>
    <name type="synonym">Villosiclava virens</name>
    <dbReference type="NCBI Taxonomy" id="1159556"/>
    <lineage>
        <taxon>Eukaryota</taxon>
        <taxon>Fungi</taxon>
        <taxon>Dikarya</taxon>
        <taxon>Ascomycota</taxon>
        <taxon>Pezizomycotina</taxon>
        <taxon>Sordariomycetes</taxon>
        <taxon>Hypocreomycetidae</taxon>
        <taxon>Hypocreales</taxon>
        <taxon>Clavicipitaceae</taxon>
        <taxon>Ustilaginoidea</taxon>
    </lineage>
</organism>
<evidence type="ECO:0000313" key="1">
    <source>
        <dbReference type="EMBL" id="QUC23592.1"/>
    </source>
</evidence>
<dbReference type="Proteomes" id="UP000027002">
    <property type="component" value="Chromosome 7"/>
</dbReference>
<sequence>MQRGHLYQVSIHKYVALSHSALLLFGTVTKRHICTCDGEAVVQTVDLLICWVSSTSKSVAATICYARQQLCFSSSLVLVVDGTRPCFARGAQKPVSCSRSTM</sequence>
<dbReference type="KEGG" id="uvi:66068610"/>
<dbReference type="GeneID" id="66068610"/>
<proteinExistence type="predicted"/>